<evidence type="ECO:0000256" key="1">
    <source>
        <dbReference type="SAM" id="Phobius"/>
    </source>
</evidence>
<dbReference type="EMBL" id="CP018632">
    <property type="protein sequence ID" value="ASJ71936.1"/>
    <property type="molecule type" value="Genomic_DNA"/>
</dbReference>
<gene>
    <name evidence="2" type="ORF">IMCC3135_09195</name>
</gene>
<feature type="transmembrane region" description="Helical" evidence="1">
    <location>
        <begin position="48"/>
        <end position="64"/>
    </location>
</feature>
<organism evidence="2 3">
    <name type="scientific">Granulosicoccus antarcticus IMCC3135</name>
    <dbReference type="NCBI Taxonomy" id="1192854"/>
    <lineage>
        <taxon>Bacteria</taxon>
        <taxon>Pseudomonadati</taxon>
        <taxon>Pseudomonadota</taxon>
        <taxon>Gammaproteobacteria</taxon>
        <taxon>Chromatiales</taxon>
        <taxon>Granulosicoccaceae</taxon>
        <taxon>Granulosicoccus</taxon>
    </lineage>
</organism>
<name>A0A2Z2NKV0_9GAMM</name>
<keyword evidence="1" id="KW-1133">Transmembrane helix</keyword>
<dbReference type="AlphaFoldDB" id="A0A2Z2NKV0"/>
<protein>
    <submittedName>
        <fullName evidence="2">Uncharacterized protein</fullName>
    </submittedName>
</protein>
<sequence length="98" mass="11334">MRVFHAWRFLSVLCWLVVAGMGAWSYWSLGGIGELTAEGDSRTALDKWFRYLFLPLVLYGVYMARKEYKQACAEILLAEPRLKKGGRAINVRKRFRAC</sequence>
<dbReference type="Proteomes" id="UP000250079">
    <property type="component" value="Chromosome"/>
</dbReference>
<reference evidence="2 3" key="1">
    <citation type="submission" date="2016-12" db="EMBL/GenBank/DDBJ databases">
        <authorList>
            <person name="Song W.-J."/>
            <person name="Kurnit D.M."/>
        </authorList>
    </citation>
    <scope>NUCLEOTIDE SEQUENCE [LARGE SCALE GENOMIC DNA]</scope>
    <source>
        <strain evidence="2 3">IMCC3135</strain>
    </source>
</reference>
<dbReference type="KEGG" id="gai:IMCC3135_09195"/>
<evidence type="ECO:0000313" key="2">
    <source>
        <dbReference type="EMBL" id="ASJ71936.1"/>
    </source>
</evidence>
<proteinExistence type="predicted"/>
<feature type="transmembrane region" description="Helical" evidence="1">
    <location>
        <begin position="7"/>
        <end position="28"/>
    </location>
</feature>
<keyword evidence="1" id="KW-0812">Transmembrane</keyword>
<accession>A0A2Z2NKV0</accession>
<keyword evidence="1" id="KW-0472">Membrane</keyword>
<evidence type="ECO:0000313" key="3">
    <source>
        <dbReference type="Proteomes" id="UP000250079"/>
    </source>
</evidence>
<keyword evidence="3" id="KW-1185">Reference proteome</keyword>